<dbReference type="STRING" id="583345.Mmol_2221"/>
<reference evidence="3" key="1">
    <citation type="submission" date="2009-07" db="EMBL/GenBank/DDBJ databases">
        <title>Complete sequence of Methylotenera mobilis JLW8.</title>
        <authorList>
            <consortium name="US DOE Joint Genome Institute"/>
            <person name="Lucas S."/>
            <person name="Copeland A."/>
            <person name="Lapidus A."/>
            <person name="Glavina del Rio T."/>
            <person name="Tice H."/>
            <person name="Bruce D."/>
            <person name="Goodwin L."/>
            <person name="Pitluck S."/>
            <person name="LaButti K.M."/>
            <person name="Clum A."/>
            <person name="Larimer F."/>
            <person name="Land M."/>
            <person name="Hauser L."/>
            <person name="Kyrpides N."/>
            <person name="Mikhailova N."/>
            <person name="Kayluzhnaya M."/>
            <person name="Chistoserdova L."/>
        </authorList>
    </citation>
    <scope>NUCLEOTIDE SEQUENCE [LARGE SCALE GENOMIC DNA]</scope>
    <source>
        <strain evidence="3">JLW8 / ATCC BAA-1282 / DSM 17540</strain>
    </source>
</reference>
<name>C6WT61_METML</name>
<dbReference type="Proteomes" id="UP000002742">
    <property type="component" value="Chromosome"/>
</dbReference>
<dbReference type="OrthoDB" id="8559973at2"/>
<evidence type="ECO:0000313" key="3">
    <source>
        <dbReference type="Proteomes" id="UP000002742"/>
    </source>
</evidence>
<dbReference type="HOGENOM" id="CLU_063619_0_2_4"/>
<evidence type="ECO:0000313" key="2">
    <source>
        <dbReference type="EMBL" id="ACT49123.1"/>
    </source>
</evidence>
<dbReference type="InterPro" id="IPR021457">
    <property type="entry name" value="DUF3108"/>
</dbReference>
<dbReference type="Pfam" id="PF11306">
    <property type="entry name" value="DUF3108"/>
    <property type="match status" value="1"/>
</dbReference>
<gene>
    <name evidence="2" type="ordered locus">Mmol_2221</name>
</gene>
<proteinExistence type="predicted"/>
<keyword evidence="1" id="KW-0732">Signal</keyword>
<dbReference type="eggNOG" id="COG3170">
    <property type="taxonomic scope" value="Bacteria"/>
</dbReference>
<evidence type="ECO:0000256" key="1">
    <source>
        <dbReference type="SAM" id="SignalP"/>
    </source>
</evidence>
<feature type="signal peptide" evidence="1">
    <location>
        <begin position="1"/>
        <end position="26"/>
    </location>
</feature>
<dbReference type="AlphaFoldDB" id="C6WT61"/>
<accession>C6WT61</accession>
<dbReference type="EMBL" id="CP001672">
    <property type="protein sequence ID" value="ACT49123.1"/>
    <property type="molecule type" value="Genomic_DNA"/>
</dbReference>
<dbReference type="RefSeq" id="WP_015833158.1">
    <property type="nucleotide sequence ID" value="NC_012968.1"/>
</dbReference>
<reference evidence="2 3" key="2">
    <citation type="journal article" date="2011" name="J. Bacteriol.">
        <title>Genomes of three methylotrophs from a single niche uncover genetic and metabolic divergence of Methylophilaceae.</title>
        <authorList>
            <person name="Lapidus A."/>
            <person name="Clum A."/>
            <person name="Labutti K."/>
            <person name="Kaluzhnaya M.G."/>
            <person name="Lim S."/>
            <person name="Beck D.A."/>
            <person name="Glavina Del Rio T."/>
            <person name="Nolan M."/>
            <person name="Mavromatis K."/>
            <person name="Huntemann M."/>
            <person name="Lucas S."/>
            <person name="Lidstrom M.E."/>
            <person name="Ivanova N."/>
            <person name="Chistoserdova L."/>
        </authorList>
    </citation>
    <scope>NUCLEOTIDE SEQUENCE [LARGE SCALE GENOMIC DNA]</scope>
    <source>
        <strain evidence="3">JLW8 / ATCC BAA-1282 / DSM 17540</strain>
    </source>
</reference>
<keyword evidence="3" id="KW-1185">Reference proteome</keyword>
<protein>
    <recommendedName>
        <fullName evidence="4">DUF3108 domain-containing protein</fullName>
    </recommendedName>
</protein>
<evidence type="ECO:0008006" key="4">
    <source>
        <dbReference type="Google" id="ProtNLM"/>
    </source>
</evidence>
<dbReference type="KEGG" id="mmb:Mmol_2221"/>
<organism evidence="2 3">
    <name type="scientific">Methylotenera mobilis (strain JLW8 / ATCC BAA-1282 / DSM 17540)</name>
    <dbReference type="NCBI Taxonomy" id="583345"/>
    <lineage>
        <taxon>Bacteria</taxon>
        <taxon>Pseudomonadati</taxon>
        <taxon>Pseudomonadota</taxon>
        <taxon>Betaproteobacteria</taxon>
        <taxon>Nitrosomonadales</taxon>
        <taxon>Methylophilaceae</taxon>
        <taxon>Methylotenera</taxon>
    </lineage>
</organism>
<sequence length="252" mass="27989">MNQIKAWGLAFVVSMGVLALMPQAVAAKTKAPKEAAAKFTIPKSISATYLVTKNGDPFANVHEQFTTTKNTYKIESVTKGIGVYALLGERKLTSTGEITAQGLKPSHFELHQGNQKKKSLFTDFDWAKQSLVMTIKGEQETSPLKPGTQDLASYPYQFMFMRASLKNTITVPLTTGKKLKQYAYKVSADLKTIDCAGVQYKTLYLTPTEHEGAETKDLWLATEQSYVPARILVIDEDGQKLEQTLTELRIQQ</sequence>
<feature type="chain" id="PRO_5002972961" description="DUF3108 domain-containing protein" evidence="1">
    <location>
        <begin position="27"/>
        <end position="252"/>
    </location>
</feature>